<dbReference type="AlphaFoldDB" id="A0A1G9GTI0"/>
<keyword evidence="2" id="KW-1185">Reference proteome</keyword>
<dbReference type="Proteomes" id="UP000199155">
    <property type="component" value="Unassembled WGS sequence"/>
</dbReference>
<sequence>MAQGVCPGCGSTEVYAGEAYYGQANPNVRLKFGALRGTTVPVSALVCADCGRLEWRLALDGDDREGIRKHFSRVPTR</sequence>
<name>A0A1G9GTI0_9ACTN</name>
<gene>
    <name evidence="1" type="ORF">SAMN05421806_1176</name>
</gene>
<dbReference type="EMBL" id="FNFF01000017">
    <property type="protein sequence ID" value="SDL03991.1"/>
    <property type="molecule type" value="Genomic_DNA"/>
</dbReference>
<evidence type="ECO:0000313" key="2">
    <source>
        <dbReference type="Proteomes" id="UP000199155"/>
    </source>
</evidence>
<accession>A0A1G9GTI0</accession>
<proteinExistence type="predicted"/>
<evidence type="ECO:0000313" key="1">
    <source>
        <dbReference type="EMBL" id="SDL03991.1"/>
    </source>
</evidence>
<reference evidence="1 2" key="1">
    <citation type="submission" date="2016-10" db="EMBL/GenBank/DDBJ databases">
        <authorList>
            <person name="de Groot N.N."/>
        </authorList>
    </citation>
    <scope>NUCLEOTIDE SEQUENCE [LARGE SCALE GENOMIC DNA]</scope>
    <source>
        <strain evidence="1 2">CGMCC 4.5727</strain>
    </source>
</reference>
<organism evidence="1 2">
    <name type="scientific">Streptomyces indicus</name>
    <dbReference type="NCBI Taxonomy" id="417292"/>
    <lineage>
        <taxon>Bacteria</taxon>
        <taxon>Bacillati</taxon>
        <taxon>Actinomycetota</taxon>
        <taxon>Actinomycetes</taxon>
        <taxon>Kitasatosporales</taxon>
        <taxon>Streptomycetaceae</taxon>
        <taxon>Streptomyces</taxon>
    </lineage>
</organism>
<protein>
    <submittedName>
        <fullName evidence="1">Uncharacterized protein</fullName>
    </submittedName>
</protein>